<keyword evidence="4" id="KW-1185">Reference proteome</keyword>
<feature type="compositionally biased region" description="Low complexity" evidence="1">
    <location>
        <begin position="383"/>
        <end position="392"/>
    </location>
</feature>
<proteinExistence type="predicted"/>
<feature type="transmembrane region" description="Helical" evidence="2">
    <location>
        <begin position="276"/>
        <end position="298"/>
    </location>
</feature>
<feature type="transmembrane region" description="Helical" evidence="2">
    <location>
        <begin position="188"/>
        <end position="208"/>
    </location>
</feature>
<dbReference type="EMBL" id="JACEIB010000007">
    <property type="protein sequence ID" value="MBA2934736.1"/>
    <property type="molecule type" value="Genomic_DNA"/>
</dbReference>
<evidence type="ECO:0000313" key="3">
    <source>
        <dbReference type="EMBL" id="MBA2934736.1"/>
    </source>
</evidence>
<feature type="compositionally biased region" description="Low complexity" evidence="1">
    <location>
        <begin position="327"/>
        <end position="337"/>
    </location>
</feature>
<gene>
    <name evidence="3" type="ORF">HZF05_11575</name>
</gene>
<keyword evidence="2" id="KW-0812">Transmembrane</keyword>
<feature type="region of interest" description="Disordered" evidence="1">
    <location>
        <begin position="366"/>
        <end position="392"/>
    </location>
</feature>
<sequence length="392" mass="41721">MQVSDSLEVGIGLSFIFFLSSLVLTSVHEMIETVLKARGSNLYNGIMEMFSDPAKGKDGLQEAKAVYQHPLIRGLMRGDVAQPGFNMKDLPSYLPSRNFVLALMDQAAQGKLAAPDAMARTAPTSLQPLQQLRMMAEGIANDQVRGALVQAVDVANGDIAAAQDHLEKWFDGAMDRVSGWYKRRSQRIIFGLGLVMAVALNVNTLTIADSLSKSASLRQAVVAQAEDAAKNCTTAADCSKADPTTALDKTSVPIGWNDARLTTVKDVVCQSHIMDIILIVAGFLLTAFAVTLGAPFWFDVLNRLMVIRATVKPTEKSKDEASQDPQPGSSGTVAVTVVPPPPAPDSAASGAVGQIDTNIYLAPPTAVERLFEDDEGEPKEGWPAPGAAQGGQ</sequence>
<feature type="transmembrane region" description="Helical" evidence="2">
    <location>
        <begin position="6"/>
        <end position="27"/>
    </location>
</feature>
<feature type="region of interest" description="Disordered" evidence="1">
    <location>
        <begin position="313"/>
        <end position="350"/>
    </location>
</feature>
<reference evidence="3 4" key="1">
    <citation type="submission" date="2020-07" db="EMBL/GenBank/DDBJ databases">
        <authorList>
            <person name="Sun Q."/>
        </authorList>
    </citation>
    <scope>NUCLEOTIDE SEQUENCE [LARGE SCALE GENOMIC DNA]</scope>
    <source>
        <strain evidence="3 4">CGMCC 1.13654</strain>
    </source>
</reference>
<protein>
    <submittedName>
        <fullName evidence="3">Uncharacterized protein</fullName>
    </submittedName>
</protein>
<dbReference type="RefSeq" id="WP_160366516.1">
    <property type="nucleotide sequence ID" value="NZ_JACEIB010000007.1"/>
</dbReference>
<organism evidence="3 4">
    <name type="scientific">Sphingomonas chungangi</name>
    <dbReference type="NCBI Taxonomy" id="2683589"/>
    <lineage>
        <taxon>Bacteria</taxon>
        <taxon>Pseudomonadati</taxon>
        <taxon>Pseudomonadota</taxon>
        <taxon>Alphaproteobacteria</taxon>
        <taxon>Sphingomonadales</taxon>
        <taxon>Sphingomonadaceae</taxon>
        <taxon>Sphingomonas</taxon>
    </lineage>
</organism>
<comment type="caution">
    <text evidence="3">The sequence shown here is derived from an EMBL/GenBank/DDBJ whole genome shotgun (WGS) entry which is preliminary data.</text>
</comment>
<keyword evidence="2" id="KW-0472">Membrane</keyword>
<dbReference type="AlphaFoldDB" id="A0A838L9C9"/>
<dbReference type="Proteomes" id="UP000570166">
    <property type="component" value="Unassembled WGS sequence"/>
</dbReference>
<name>A0A838L9C9_9SPHN</name>
<evidence type="ECO:0000313" key="4">
    <source>
        <dbReference type="Proteomes" id="UP000570166"/>
    </source>
</evidence>
<keyword evidence="2" id="KW-1133">Transmembrane helix</keyword>
<evidence type="ECO:0000256" key="1">
    <source>
        <dbReference type="SAM" id="MobiDB-lite"/>
    </source>
</evidence>
<evidence type="ECO:0000256" key="2">
    <source>
        <dbReference type="SAM" id="Phobius"/>
    </source>
</evidence>
<accession>A0A838L9C9</accession>